<dbReference type="InterPro" id="IPR050351">
    <property type="entry name" value="BphY/WalK/GraS-like"/>
</dbReference>
<organism evidence="10 11">
    <name type="scientific">Faecalicatena contorta</name>
    <dbReference type="NCBI Taxonomy" id="39482"/>
    <lineage>
        <taxon>Bacteria</taxon>
        <taxon>Bacillati</taxon>
        <taxon>Bacillota</taxon>
        <taxon>Clostridia</taxon>
        <taxon>Lachnospirales</taxon>
        <taxon>Lachnospiraceae</taxon>
        <taxon>Faecalicatena</taxon>
    </lineage>
</organism>
<dbReference type="SUPFAM" id="SSF55874">
    <property type="entry name" value="ATPase domain of HSP90 chaperone/DNA topoisomerase II/histidine kinase"/>
    <property type="match status" value="1"/>
</dbReference>
<dbReference type="SUPFAM" id="SSF47384">
    <property type="entry name" value="Homodimeric domain of signal transducing histidine kinase"/>
    <property type="match status" value="1"/>
</dbReference>
<evidence type="ECO:0000259" key="9">
    <source>
        <dbReference type="PROSITE" id="PS50109"/>
    </source>
</evidence>
<keyword evidence="8" id="KW-1133">Transmembrane helix</keyword>
<dbReference type="GO" id="GO:0004721">
    <property type="term" value="F:phosphoprotein phosphatase activity"/>
    <property type="evidence" value="ECO:0007669"/>
    <property type="project" value="TreeGrafter"/>
</dbReference>
<evidence type="ECO:0000256" key="2">
    <source>
        <dbReference type="ARBA" id="ARBA00004370"/>
    </source>
</evidence>
<dbReference type="RefSeq" id="WP_050641072.1">
    <property type="nucleotide sequence ID" value="NZ_CABKUE010000009.1"/>
</dbReference>
<feature type="transmembrane region" description="Helical" evidence="8">
    <location>
        <begin position="161"/>
        <end position="179"/>
    </location>
</feature>
<evidence type="ECO:0000256" key="8">
    <source>
        <dbReference type="SAM" id="Phobius"/>
    </source>
</evidence>
<name>A0A174IML4_9FIRM</name>
<dbReference type="PROSITE" id="PS50109">
    <property type="entry name" value="HIS_KIN"/>
    <property type="match status" value="1"/>
</dbReference>
<gene>
    <name evidence="10" type="primary">phoR_10</name>
    <name evidence="10" type="ORF">ERS852491_03564</name>
</gene>
<keyword evidence="6" id="KW-0418">Kinase</keyword>
<reference evidence="10 11" key="1">
    <citation type="submission" date="2015-09" db="EMBL/GenBank/DDBJ databases">
        <authorList>
            <consortium name="Pathogen Informatics"/>
        </authorList>
    </citation>
    <scope>NUCLEOTIDE SEQUENCE [LARGE SCALE GENOMIC DNA]</scope>
    <source>
        <strain evidence="10 11">2789STDY5834876</strain>
    </source>
</reference>
<dbReference type="PANTHER" id="PTHR45453:SF1">
    <property type="entry name" value="PHOSPHATE REGULON SENSOR PROTEIN PHOR"/>
    <property type="match status" value="1"/>
</dbReference>
<comment type="subcellular location">
    <subcellularLocation>
        <location evidence="2">Membrane</location>
    </subcellularLocation>
</comment>
<dbReference type="GO" id="GO:0016036">
    <property type="term" value="P:cellular response to phosphate starvation"/>
    <property type="evidence" value="ECO:0007669"/>
    <property type="project" value="TreeGrafter"/>
</dbReference>
<dbReference type="SMART" id="SM00387">
    <property type="entry name" value="HATPase_c"/>
    <property type="match status" value="1"/>
</dbReference>
<dbReference type="InterPro" id="IPR003661">
    <property type="entry name" value="HisK_dim/P_dom"/>
</dbReference>
<evidence type="ECO:0000256" key="7">
    <source>
        <dbReference type="ARBA" id="ARBA00023012"/>
    </source>
</evidence>
<dbReference type="GO" id="GO:0005886">
    <property type="term" value="C:plasma membrane"/>
    <property type="evidence" value="ECO:0007669"/>
    <property type="project" value="TreeGrafter"/>
</dbReference>
<sequence length="465" mass="51746">MKSIPKLIRRFIGILILSVFLLLFLNLALLVLAAGRQLKSQGGWTTADTISAALTKQADGPYVLDASAAAQLKTDNAWAVLIDGQTLQVTWHSDFLPKEIPSSYSVADIAYLSRAYLRDYPTTTSSHPDGLLVVGFPKDRFWKLVHNTYDYQLIADFPKTALLFICMNFLLIFLIYMAVTTRLLGTVKPIIEGIKNLPGGQHVSVRESGLFSEIARAVNRTSEKLKLQETALRRQEQARANWIAGVSHDIRTPLSMIMGYAGQLEESPLVPESMRGKVSVIREQSIRMKHLINDLNLASKLEYNMQPLHTELNDITPIIRQTVVDALNMDLENRYPIDWETDESLSMCMSITDKDLIRRAVSNLLVNAQTHNPQGCTLYVSVSYENETCSITVADNGVGVTDEQLEALNTVPHYMICDSRTDGQRHGLGLMIVKQIAMAHGGSLELGHSKYGGFLARIKLPAFLS</sequence>
<feature type="domain" description="Histidine kinase" evidence="9">
    <location>
        <begin position="245"/>
        <end position="464"/>
    </location>
</feature>
<dbReference type="GO" id="GO:0000155">
    <property type="term" value="F:phosphorelay sensor kinase activity"/>
    <property type="evidence" value="ECO:0007669"/>
    <property type="project" value="InterPro"/>
</dbReference>
<keyword evidence="7" id="KW-0902">Two-component regulatory system</keyword>
<dbReference type="Gene3D" id="3.30.565.10">
    <property type="entry name" value="Histidine kinase-like ATPase, C-terminal domain"/>
    <property type="match status" value="1"/>
</dbReference>
<dbReference type="Proteomes" id="UP000095544">
    <property type="component" value="Unassembled WGS sequence"/>
</dbReference>
<dbReference type="EMBL" id="CYZU01000039">
    <property type="protein sequence ID" value="CUO86807.1"/>
    <property type="molecule type" value="Genomic_DNA"/>
</dbReference>
<dbReference type="InterPro" id="IPR004358">
    <property type="entry name" value="Sig_transdc_His_kin-like_C"/>
</dbReference>
<evidence type="ECO:0000256" key="3">
    <source>
        <dbReference type="ARBA" id="ARBA00012438"/>
    </source>
</evidence>
<dbReference type="InterPro" id="IPR036890">
    <property type="entry name" value="HATPase_C_sf"/>
</dbReference>
<evidence type="ECO:0000256" key="1">
    <source>
        <dbReference type="ARBA" id="ARBA00000085"/>
    </source>
</evidence>
<evidence type="ECO:0000256" key="4">
    <source>
        <dbReference type="ARBA" id="ARBA00022553"/>
    </source>
</evidence>
<keyword evidence="5 10" id="KW-0808">Transferase</keyword>
<feature type="transmembrane region" description="Helical" evidence="8">
    <location>
        <begin position="12"/>
        <end position="34"/>
    </location>
</feature>
<dbReference type="InterPro" id="IPR003594">
    <property type="entry name" value="HATPase_dom"/>
</dbReference>
<evidence type="ECO:0000313" key="11">
    <source>
        <dbReference type="Proteomes" id="UP000095544"/>
    </source>
</evidence>
<evidence type="ECO:0000256" key="5">
    <source>
        <dbReference type="ARBA" id="ARBA00022679"/>
    </source>
</evidence>
<dbReference type="STRING" id="39482.ERS852491_03564"/>
<evidence type="ECO:0000256" key="6">
    <source>
        <dbReference type="ARBA" id="ARBA00022777"/>
    </source>
</evidence>
<dbReference type="PANTHER" id="PTHR45453">
    <property type="entry name" value="PHOSPHATE REGULON SENSOR PROTEIN PHOR"/>
    <property type="match status" value="1"/>
</dbReference>
<evidence type="ECO:0000313" key="10">
    <source>
        <dbReference type="EMBL" id="CUO86807.1"/>
    </source>
</evidence>
<protein>
    <recommendedName>
        <fullName evidence="3">histidine kinase</fullName>
        <ecNumber evidence="3">2.7.13.3</ecNumber>
    </recommendedName>
</protein>
<dbReference type="SMART" id="SM00388">
    <property type="entry name" value="HisKA"/>
    <property type="match status" value="1"/>
</dbReference>
<dbReference type="Gene3D" id="1.10.287.130">
    <property type="match status" value="1"/>
</dbReference>
<dbReference type="AlphaFoldDB" id="A0A174IML4"/>
<dbReference type="CDD" id="cd00075">
    <property type="entry name" value="HATPase"/>
    <property type="match status" value="1"/>
</dbReference>
<comment type="catalytic activity">
    <reaction evidence="1">
        <text>ATP + protein L-histidine = ADP + protein N-phospho-L-histidine.</text>
        <dbReference type="EC" id="2.7.13.3"/>
    </reaction>
</comment>
<accession>A0A174IML4</accession>
<dbReference type="CDD" id="cd00082">
    <property type="entry name" value="HisKA"/>
    <property type="match status" value="1"/>
</dbReference>
<dbReference type="Pfam" id="PF02518">
    <property type="entry name" value="HATPase_c"/>
    <property type="match status" value="1"/>
</dbReference>
<dbReference type="InterPro" id="IPR005467">
    <property type="entry name" value="His_kinase_dom"/>
</dbReference>
<dbReference type="PRINTS" id="PR00344">
    <property type="entry name" value="BCTRLSENSOR"/>
</dbReference>
<dbReference type="OrthoDB" id="368131at2"/>
<keyword evidence="4" id="KW-0597">Phosphoprotein</keyword>
<keyword evidence="8" id="KW-0812">Transmembrane</keyword>
<proteinExistence type="predicted"/>
<dbReference type="EC" id="2.7.13.3" evidence="3"/>
<dbReference type="Pfam" id="PF00512">
    <property type="entry name" value="HisKA"/>
    <property type="match status" value="1"/>
</dbReference>
<dbReference type="InterPro" id="IPR036097">
    <property type="entry name" value="HisK_dim/P_sf"/>
</dbReference>
<keyword evidence="8" id="KW-0472">Membrane</keyword>